<dbReference type="AlphaFoldDB" id="A0AA38GGU9"/>
<dbReference type="EC" id="2.3.1.257" evidence="4"/>
<feature type="domain" description="N-acetyltransferase" evidence="12">
    <location>
        <begin position="76"/>
        <end position="220"/>
    </location>
</feature>
<evidence type="ECO:0000313" key="13">
    <source>
        <dbReference type="EMBL" id="KAH9321428.1"/>
    </source>
</evidence>
<evidence type="ECO:0000256" key="10">
    <source>
        <dbReference type="ARBA" id="ARBA00047821"/>
    </source>
</evidence>
<evidence type="ECO:0000256" key="3">
    <source>
        <dbReference type="ARBA" id="ARBA00008870"/>
    </source>
</evidence>
<dbReference type="GO" id="GO:0005634">
    <property type="term" value="C:nucleus"/>
    <property type="evidence" value="ECO:0007669"/>
    <property type="project" value="UniProtKB-SubCell"/>
</dbReference>
<evidence type="ECO:0000256" key="6">
    <source>
        <dbReference type="ARBA" id="ARBA00022490"/>
    </source>
</evidence>
<dbReference type="InterPro" id="IPR016181">
    <property type="entry name" value="Acyl_CoA_acyltransferase"/>
</dbReference>
<comment type="subcellular location">
    <subcellularLocation>
        <location evidence="2">Cytoplasm</location>
    </subcellularLocation>
    <subcellularLocation>
        <location evidence="1">Nucleus</location>
    </subcellularLocation>
</comment>
<comment type="catalytic activity">
    <reaction evidence="11">
        <text>N-terminal L-seryl-[histone H4] + acetyl-CoA = N-terminal N(alpha)-acetyl-L-seryl-[histone H4] + CoA + H(+)</text>
        <dbReference type="Rhea" id="RHEA:50596"/>
        <dbReference type="Rhea" id="RHEA-COMP:12740"/>
        <dbReference type="Rhea" id="RHEA-COMP:12743"/>
        <dbReference type="ChEBI" id="CHEBI:15378"/>
        <dbReference type="ChEBI" id="CHEBI:57287"/>
        <dbReference type="ChEBI" id="CHEBI:57288"/>
        <dbReference type="ChEBI" id="CHEBI:64738"/>
        <dbReference type="ChEBI" id="CHEBI:83690"/>
        <dbReference type="EC" id="2.3.1.257"/>
    </reaction>
</comment>
<comment type="similarity">
    <text evidence="3">Belongs to the acetyltransferase family. NAA40 subfamily.</text>
</comment>
<keyword evidence="6" id="KW-0963">Cytoplasm</keyword>
<dbReference type="GO" id="GO:0010485">
    <property type="term" value="F:histone H4 acetyltransferase activity"/>
    <property type="evidence" value="ECO:0007669"/>
    <property type="project" value="InterPro"/>
</dbReference>
<dbReference type="GO" id="GO:1990189">
    <property type="term" value="F:protein N-terminal-serine acetyltransferase activity"/>
    <property type="evidence" value="ECO:0007669"/>
    <property type="project" value="UniProtKB-EC"/>
</dbReference>
<evidence type="ECO:0000259" key="12">
    <source>
        <dbReference type="PROSITE" id="PS51186"/>
    </source>
</evidence>
<dbReference type="CDD" id="cd04301">
    <property type="entry name" value="NAT_SF"/>
    <property type="match status" value="1"/>
</dbReference>
<dbReference type="InterPro" id="IPR039949">
    <property type="entry name" value="NAA40"/>
</dbReference>
<dbReference type="GO" id="GO:0005737">
    <property type="term" value="C:cytoplasm"/>
    <property type="evidence" value="ECO:0007669"/>
    <property type="project" value="UniProtKB-SubCell"/>
</dbReference>
<dbReference type="PANTHER" id="PTHR20531:SF1">
    <property type="entry name" value="N-ALPHA-ACETYLTRANSFERASE 40"/>
    <property type="match status" value="1"/>
</dbReference>
<sequence length="235" mass="27127">ELVKKKAVDEAIKAAYLKDDHLADFPAFRTYDRNGLLVHLESGSGEHLSPPMKQYIQELLKVNMEGAYGLEWVTEEKIKRREMVAQEARYIFVGSLQSVHSAYLANKNNREEMHKCHWTGDGDPVVAFVHYRFIVEEEIPVVYVYELQLEKCVQGRGLGKFLMQLIELIARKNNMRAVMLTVQKKNTSAMHFYTTKLRYTISSISPSRVDPVIFAEKSYEILCKTFDSEAKTKLE</sequence>
<dbReference type="EMBL" id="JAHRHJ020000003">
    <property type="protein sequence ID" value="KAH9321428.1"/>
    <property type="molecule type" value="Genomic_DNA"/>
</dbReference>
<reference evidence="13 14" key="1">
    <citation type="journal article" date="2021" name="Nat. Plants">
        <title>The Taxus genome provides insights into paclitaxel biosynthesis.</title>
        <authorList>
            <person name="Xiong X."/>
            <person name="Gou J."/>
            <person name="Liao Q."/>
            <person name="Li Y."/>
            <person name="Zhou Q."/>
            <person name="Bi G."/>
            <person name="Li C."/>
            <person name="Du R."/>
            <person name="Wang X."/>
            <person name="Sun T."/>
            <person name="Guo L."/>
            <person name="Liang H."/>
            <person name="Lu P."/>
            <person name="Wu Y."/>
            <person name="Zhang Z."/>
            <person name="Ro D.K."/>
            <person name="Shang Y."/>
            <person name="Huang S."/>
            <person name="Yan J."/>
        </authorList>
    </citation>
    <scope>NUCLEOTIDE SEQUENCE [LARGE SCALE GENOMIC DNA]</scope>
    <source>
        <strain evidence="13">Ta-2019</strain>
    </source>
</reference>
<evidence type="ECO:0000256" key="7">
    <source>
        <dbReference type="ARBA" id="ARBA00022679"/>
    </source>
</evidence>
<gene>
    <name evidence="13" type="ORF">KI387_016067</name>
</gene>
<dbReference type="Gene3D" id="3.40.630.30">
    <property type="match status" value="1"/>
</dbReference>
<dbReference type="GO" id="GO:0043998">
    <property type="term" value="F:histone H2A acetyltransferase activity"/>
    <property type="evidence" value="ECO:0007669"/>
    <property type="project" value="InterPro"/>
</dbReference>
<keyword evidence="7" id="KW-0808">Transferase</keyword>
<evidence type="ECO:0000256" key="9">
    <source>
        <dbReference type="ARBA" id="ARBA00023315"/>
    </source>
</evidence>
<organism evidence="13 14">
    <name type="scientific">Taxus chinensis</name>
    <name type="common">Chinese yew</name>
    <name type="synonym">Taxus wallichiana var. chinensis</name>
    <dbReference type="NCBI Taxonomy" id="29808"/>
    <lineage>
        <taxon>Eukaryota</taxon>
        <taxon>Viridiplantae</taxon>
        <taxon>Streptophyta</taxon>
        <taxon>Embryophyta</taxon>
        <taxon>Tracheophyta</taxon>
        <taxon>Spermatophyta</taxon>
        <taxon>Pinopsida</taxon>
        <taxon>Pinidae</taxon>
        <taxon>Conifers II</taxon>
        <taxon>Cupressales</taxon>
        <taxon>Taxaceae</taxon>
        <taxon>Taxus</taxon>
    </lineage>
</organism>
<dbReference type="PANTHER" id="PTHR20531">
    <property type="entry name" value="N-ALPHA-ACETYLTRANSFERASE 40"/>
    <property type="match status" value="1"/>
</dbReference>
<dbReference type="InterPro" id="IPR000182">
    <property type="entry name" value="GNAT_dom"/>
</dbReference>
<name>A0AA38GGU9_TAXCH</name>
<keyword evidence="14" id="KW-1185">Reference proteome</keyword>
<protein>
    <recommendedName>
        <fullName evidence="5">N-alpha-acetyltransferase 40</fullName>
        <ecNumber evidence="4">2.3.1.257</ecNumber>
    </recommendedName>
</protein>
<dbReference type="PROSITE" id="PS51186">
    <property type="entry name" value="GNAT"/>
    <property type="match status" value="1"/>
</dbReference>
<evidence type="ECO:0000256" key="2">
    <source>
        <dbReference type="ARBA" id="ARBA00004496"/>
    </source>
</evidence>
<dbReference type="OMA" id="KYDRNGX"/>
<feature type="non-terminal residue" evidence="13">
    <location>
        <position position="235"/>
    </location>
</feature>
<comment type="caution">
    <text evidence="13">The sequence shown here is derived from an EMBL/GenBank/DDBJ whole genome shotgun (WGS) entry which is preliminary data.</text>
</comment>
<evidence type="ECO:0000256" key="8">
    <source>
        <dbReference type="ARBA" id="ARBA00023242"/>
    </source>
</evidence>
<evidence type="ECO:0000256" key="5">
    <source>
        <dbReference type="ARBA" id="ARBA00015043"/>
    </source>
</evidence>
<proteinExistence type="inferred from homology"/>
<dbReference type="SUPFAM" id="SSF55729">
    <property type="entry name" value="Acyl-CoA N-acyltransferases (Nat)"/>
    <property type="match status" value="1"/>
</dbReference>
<comment type="catalytic activity">
    <reaction evidence="10">
        <text>N-terminal L-seryl-[histone H2A] + acetyl-CoA = N-terminal N(alpha)-acetyl-L-seryl-[histone H2A] + CoA + H(+)</text>
        <dbReference type="Rhea" id="RHEA:50600"/>
        <dbReference type="Rhea" id="RHEA-COMP:12742"/>
        <dbReference type="Rhea" id="RHEA-COMP:12744"/>
        <dbReference type="ChEBI" id="CHEBI:15378"/>
        <dbReference type="ChEBI" id="CHEBI:57287"/>
        <dbReference type="ChEBI" id="CHEBI:57288"/>
        <dbReference type="ChEBI" id="CHEBI:64738"/>
        <dbReference type="ChEBI" id="CHEBI:83690"/>
        <dbReference type="EC" id="2.3.1.257"/>
    </reaction>
</comment>
<keyword evidence="9" id="KW-0012">Acyltransferase</keyword>
<evidence type="ECO:0000256" key="4">
    <source>
        <dbReference type="ARBA" id="ARBA00012950"/>
    </source>
</evidence>
<accession>A0AA38GGU9</accession>
<feature type="non-terminal residue" evidence="13">
    <location>
        <position position="1"/>
    </location>
</feature>
<keyword evidence="8" id="KW-0539">Nucleus</keyword>
<dbReference type="Pfam" id="PF00583">
    <property type="entry name" value="Acetyltransf_1"/>
    <property type="match status" value="1"/>
</dbReference>
<evidence type="ECO:0000256" key="11">
    <source>
        <dbReference type="ARBA" id="ARBA00049524"/>
    </source>
</evidence>
<evidence type="ECO:0000313" key="14">
    <source>
        <dbReference type="Proteomes" id="UP000824469"/>
    </source>
</evidence>
<evidence type="ECO:0000256" key="1">
    <source>
        <dbReference type="ARBA" id="ARBA00004123"/>
    </source>
</evidence>
<dbReference type="Proteomes" id="UP000824469">
    <property type="component" value="Unassembled WGS sequence"/>
</dbReference>